<dbReference type="EMBL" id="BGZK01000216">
    <property type="protein sequence ID" value="GBP29154.1"/>
    <property type="molecule type" value="Genomic_DNA"/>
</dbReference>
<feature type="compositionally biased region" description="Low complexity" evidence="1">
    <location>
        <begin position="60"/>
        <end position="70"/>
    </location>
</feature>
<comment type="caution">
    <text evidence="2">The sequence shown here is derived from an EMBL/GenBank/DDBJ whole genome shotgun (WGS) entry which is preliminary data.</text>
</comment>
<reference evidence="2 3" key="1">
    <citation type="journal article" date="2019" name="Commun. Biol.">
        <title>The bagworm genome reveals a unique fibroin gene that provides high tensile strength.</title>
        <authorList>
            <person name="Kono N."/>
            <person name="Nakamura H."/>
            <person name="Ohtoshi R."/>
            <person name="Tomita M."/>
            <person name="Numata K."/>
            <person name="Arakawa K."/>
        </authorList>
    </citation>
    <scope>NUCLEOTIDE SEQUENCE [LARGE SCALE GENOMIC DNA]</scope>
</reference>
<evidence type="ECO:0000256" key="1">
    <source>
        <dbReference type="SAM" id="MobiDB-lite"/>
    </source>
</evidence>
<dbReference type="STRING" id="151549.A0A4C1UTK4"/>
<sequence length="126" mass="13622">MTSVSGGGAAPALREFSNPSAFPRNVPSRSTFHSGQTRSRGASAGGGGAYGDGGSPHQARPSFFSKISSRFSKRKKNEKKKIRGKKRTETKHEALRGDDDGTGLYPDTFRTLIEVSRIGRRLNQNP</sequence>
<accession>A0A4C1UTK4</accession>
<evidence type="ECO:0000313" key="3">
    <source>
        <dbReference type="Proteomes" id="UP000299102"/>
    </source>
</evidence>
<gene>
    <name evidence="2" type="ORF">EVAR_17692_1</name>
</gene>
<protein>
    <submittedName>
        <fullName evidence="2">Uncharacterized protein</fullName>
    </submittedName>
</protein>
<dbReference type="OrthoDB" id="7484587at2759"/>
<name>A0A4C1UTK4_EUMVA</name>
<dbReference type="Proteomes" id="UP000299102">
    <property type="component" value="Unassembled WGS sequence"/>
</dbReference>
<feature type="region of interest" description="Disordered" evidence="1">
    <location>
        <begin position="1"/>
        <end position="105"/>
    </location>
</feature>
<feature type="compositionally biased region" description="Polar residues" evidence="1">
    <location>
        <begin position="27"/>
        <end position="38"/>
    </location>
</feature>
<feature type="compositionally biased region" description="Basic residues" evidence="1">
    <location>
        <begin position="71"/>
        <end position="89"/>
    </location>
</feature>
<dbReference type="AlphaFoldDB" id="A0A4C1UTK4"/>
<feature type="compositionally biased region" description="Gly residues" evidence="1">
    <location>
        <begin position="43"/>
        <end position="54"/>
    </location>
</feature>
<proteinExistence type="predicted"/>
<feature type="compositionally biased region" description="Basic and acidic residues" evidence="1">
    <location>
        <begin position="90"/>
        <end position="99"/>
    </location>
</feature>
<evidence type="ECO:0000313" key="2">
    <source>
        <dbReference type="EMBL" id="GBP29154.1"/>
    </source>
</evidence>
<keyword evidence="3" id="KW-1185">Reference proteome</keyword>
<organism evidence="2 3">
    <name type="scientific">Eumeta variegata</name>
    <name type="common">Bagworm moth</name>
    <name type="synonym">Eumeta japonica</name>
    <dbReference type="NCBI Taxonomy" id="151549"/>
    <lineage>
        <taxon>Eukaryota</taxon>
        <taxon>Metazoa</taxon>
        <taxon>Ecdysozoa</taxon>
        <taxon>Arthropoda</taxon>
        <taxon>Hexapoda</taxon>
        <taxon>Insecta</taxon>
        <taxon>Pterygota</taxon>
        <taxon>Neoptera</taxon>
        <taxon>Endopterygota</taxon>
        <taxon>Lepidoptera</taxon>
        <taxon>Glossata</taxon>
        <taxon>Ditrysia</taxon>
        <taxon>Tineoidea</taxon>
        <taxon>Psychidae</taxon>
        <taxon>Oiketicinae</taxon>
        <taxon>Eumeta</taxon>
    </lineage>
</organism>